<keyword evidence="2" id="KW-1185">Reference proteome</keyword>
<evidence type="ECO:0000313" key="2">
    <source>
        <dbReference type="Proteomes" id="UP000035763"/>
    </source>
</evidence>
<name>W6JXT5_9MICO</name>
<gene>
    <name evidence="1" type="ORF">BN11_2760002</name>
</gene>
<sequence length="36" mass="4092">MLKWTCNIIGHVWRAYDGPGAKCRRCGKEDATKTPK</sequence>
<evidence type="ECO:0000313" key="1">
    <source>
        <dbReference type="EMBL" id="CCH73440.1"/>
    </source>
</evidence>
<protein>
    <submittedName>
        <fullName evidence="1">Uncharacterized protein</fullName>
    </submittedName>
</protein>
<organism evidence="1 2">
    <name type="scientific">Nostocoides australiense Ben110</name>
    <dbReference type="NCBI Taxonomy" id="1193182"/>
    <lineage>
        <taxon>Bacteria</taxon>
        <taxon>Bacillati</taxon>
        <taxon>Actinomycetota</taxon>
        <taxon>Actinomycetes</taxon>
        <taxon>Micrococcales</taxon>
        <taxon>Intrasporangiaceae</taxon>
        <taxon>Nostocoides</taxon>
    </lineage>
</organism>
<accession>W6JXT5</accession>
<reference evidence="1 2" key="1">
    <citation type="journal article" date="2013" name="ISME J.">
        <title>A metabolic model for members of the genus Tetrasphaera involved in enhanced biological phosphorus removal.</title>
        <authorList>
            <person name="Kristiansen R."/>
            <person name="Nguyen H.T.T."/>
            <person name="Saunders A.M."/>
            <person name="Nielsen J.L."/>
            <person name="Wimmer R."/>
            <person name="Le V.Q."/>
            <person name="McIlroy S.J."/>
            <person name="Petrovski S."/>
            <person name="Seviour R.J."/>
            <person name="Calteau A."/>
            <person name="Nielsen K.L."/>
            <person name="Nielsen P.H."/>
        </authorList>
    </citation>
    <scope>NUCLEOTIDE SEQUENCE [LARGE SCALE GENOMIC DNA]</scope>
    <source>
        <strain evidence="1 2">Ben110</strain>
    </source>
</reference>
<proteinExistence type="predicted"/>
<dbReference type="Proteomes" id="UP000035763">
    <property type="component" value="Unassembled WGS sequence"/>
</dbReference>
<dbReference type="AlphaFoldDB" id="W6JXT5"/>
<comment type="caution">
    <text evidence="1">The sequence shown here is derived from an EMBL/GenBank/DDBJ whole genome shotgun (WGS) entry which is preliminary data.</text>
</comment>
<dbReference type="EMBL" id="CAJA01000197">
    <property type="protein sequence ID" value="CCH73440.1"/>
    <property type="molecule type" value="Genomic_DNA"/>
</dbReference>